<dbReference type="Proteomes" id="UP000288716">
    <property type="component" value="Unassembled WGS sequence"/>
</dbReference>
<dbReference type="CDD" id="cd00590">
    <property type="entry name" value="RRM_SF"/>
    <property type="match status" value="1"/>
</dbReference>
<dbReference type="SUPFAM" id="SSF54928">
    <property type="entry name" value="RNA-binding domain, RBD"/>
    <property type="match status" value="1"/>
</dbReference>
<evidence type="ECO:0000256" key="2">
    <source>
        <dbReference type="PROSITE-ProRule" id="PRU00176"/>
    </source>
</evidence>
<dbReference type="SUPFAM" id="SSF140856">
    <property type="entry name" value="USP8 N-terminal domain-like"/>
    <property type="match status" value="1"/>
</dbReference>
<organism evidence="4 5">
    <name type="scientific">Leptotrombidium deliense</name>
    <dbReference type="NCBI Taxonomy" id="299467"/>
    <lineage>
        <taxon>Eukaryota</taxon>
        <taxon>Metazoa</taxon>
        <taxon>Ecdysozoa</taxon>
        <taxon>Arthropoda</taxon>
        <taxon>Chelicerata</taxon>
        <taxon>Arachnida</taxon>
        <taxon>Acari</taxon>
        <taxon>Acariformes</taxon>
        <taxon>Trombidiformes</taxon>
        <taxon>Prostigmata</taxon>
        <taxon>Anystina</taxon>
        <taxon>Parasitengona</taxon>
        <taxon>Trombiculoidea</taxon>
        <taxon>Trombiculidae</taxon>
        <taxon>Leptotrombidium</taxon>
    </lineage>
</organism>
<dbReference type="Pfam" id="PF00076">
    <property type="entry name" value="RRM_1"/>
    <property type="match status" value="1"/>
</dbReference>
<protein>
    <recommendedName>
        <fullName evidence="3">RRM domain-containing protein</fullName>
    </recommendedName>
</protein>
<comment type="caution">
    <text evidence="4">The sequence shown here is derived from an EMBL/GenBank/DDBJ whole genome shotgun (WGS) entry which is preliminary data.</text>
</comment>
<dbReference type="Gene3D" id="3.30.70.330">
    <property type="match status" value="1"/>
</dbReference>
<dbReference type="InterPro" id="IPR000504">
    <property type="entry name" value="RRM_dom"/>
</dbReference>
<sequence length="208" mass="23317">MNQIRDLISNTAVHVARSLLPEVSMASPVKPLHLAKSFKELLHMVDNGILVMNNADTLVGCYMSANKSMVEGDQELAFILFKRALKKYSQETFDKSIISEKDIAECRDQINFLTKSLQERYAERKKNDATHARKDKALKGARNAVVPENSINIRNASTELSEQVFRSIFGKYGKIKSCWFKVKDGHGHGVVEFNSSEAAKNAIQIENG</sequence>
<dbReference type="Gene3D" id="1.20.58.80">
    <property type="entry name" value="Phosphotransferase system, lactose/cellobiose-type IIA subunit"/>
    <property type="match status" value="1"/>
</dbReference>
<evidence type="ECO:0000259" key="3">
    <source>
        <dbReference type="PROSITE" id="PS50102"/>
    </source>
</evidence>
<reference evidence="4 5" key="1">
    <citation type="journal article" date="2018" name="Gigascience">
        <title>Genomes of trombidid mites reveal novel predicted allergens and laterally-transferred genes associated with secondary metabolism.</title>
        <authorList>
            <person name="Dong X."/>
            <person name="Chaisiri K."/>
            <person name="Xia D."/>
            <person name="Armstrong S.D."/>
            <person name="Fang Y."/>
            <person name="Donnelly M.J."/>
            <person name="Kadowaki T."/>
            <person name="McGarry J.W."/>
            <person name="Darby A.C."/>
            <person name="Makepeace B.L."/>
        </authorList>
    </citation>
    <scope>NUCLEOTIDE SEQUENCE [LARGE SCALE GENOMIC DNA]</scope>
    <source>
        <strain evidence="4">UoL-UT</strain>
    </source>
</reference>
<evidence type="ECO:0000256" key="1">
    <source>
        <dbReference type="ARBA" id="ARBA00022884"/>
    </source>
</evidence>
<accession>A0A443S012</accession>
<keyword evidence="5" id="KW-1185">Reference proteome</keyword>
<dbReference type="AlphaFoldDB" id="A0A443S012"/>
<dbReference type="GO" id="GO:0003723">
    <property type="term" value="F:RNA binding"/>
    <property type="evidence" value="ECO:0007669"/>
    <property type="project" value="UniProtKB-UniRule"/>
</dbReference>
<dbReference type="InterPro" id="IPR012677">
    <property type="entry name" value="Nucleotide-bd_a/b_plait_sf"/>
</dbReference>
<evidence type="ECO:0000313" key="4">
    <source>
        <dbReference type="EMBL" id="RWS20867.1"/>
    </source>
</evidence>
<gene>
    <name evidence="4" type="ORF">B4U80_11990</name>
</gene>
<dbReference type="EMBL" id="NCKV01015058">
    <property type="protein sequence ID" value="RWS20867.1"/>
    <property type="molecule type" value="Genomic_DNA"/>
</dbReference>
<feature type="non-terminal residue" evidence="4">
    <location>
        <position position="208"/>
    </location>
</feature>
<dbReference type="PROSITE" id="PS50102">
    <property type="entry name" value="RRM"/>
    <property type="match status" value="1"/>
</dbReference>
<feature type="domain" description="RRM" evidence="3">
    <location>
        <begin position="149"/>
        <end position="208"/>
    </location>
</feature>
<proteinExistence type="predicted"/>
<name>A0A443S012_9ACAR</name>
<dbReference type="VEuPathDB" id="VectorBase:LDEU011173"/>
<evidence type="ECO:0000313" key="5">
    <source>
        <dbReference type="Proteomes" id="UP000288716"/>
    </source>
</evidence>
<keyword evidence="1 2" id="KW-0694">RNA-binding</keyword>
<dbReference type="InterPro" id="IPR035979">
    <property type="entry name" value="RBD_domain_sf"/>
</dbReference>